<dbReference type="EMBL" id="OVEO01000016">
    <property type="protein sequence ID" value="SPR01040.1"/>
    <property type="molecule type" value="Genomic_DNA"/>
</dbReference>
<dbReference type="SMART" id="SM00220">
    <property type="entry name" value="S_TKc"/>
    <property type="match status" value="1"/>
</dbReference>
<dbReference type="InterPro" id="IPR011009">
    <property type="entry name" value="Kinase-like_dom_sf"/>
</dbReference>
<dbReference type="Pfam" id="PF00069">
    <property type="entry name" value="Pkinase"/>
    <property type="match status" value="1"/>
</dbReference>
<dbReference type="InterPro" id="IPR008271">
    <property type="entry name" value="Ser/Thr_kinase_AS"/>
</dbReference>
<dbReference type="FunFam" id="3.30.200.20:FF:000087">
    <property type="entry name" value="Dual specificity tyrosine-phosphorylation-regulated kinase 1A"/>
    <property type="match status" value="1"/>
</dbReference>
<dbReference type="InterPro" id="IPR000719">
    <property type="entry name" value="Prot_kinase_dom"/>
</dbReference>
<evidence type="ECO:0000256" key="6">
    <source>
        <dbReference type="ARBA" id="ARBA00022840"/>
    </source>
</evidence>
<organism evidence="10 11">
    <name type="scientific">Plasmodiophora brassicae</name>
    <name type="common">Clubroot disease agent</name>
    <dbReference type="NCBI Taxonomy" id="37360"/>
    <lineage>
        <taxon>Eukaryota</taxon>
        <taxon>Sar</taxon>
        <taxon>Rhizaria</taxon>
        <taxon>Endomyxa</taxon>
        <taxon>Phytomyxea</taxon>
        <taxon>Plasmodiophorida</taxon>
        <taxon>Plasmodiophoridae</taxon>
        <taxon>Plasmodiophora</taxon>
    </lineage>
</organism>
<feature type="compositionally biased region" description="Low complexity" evidence="8">
    <location>
        <begin position="599"/>
        <end position="645"/>
    </location>
</feature>
<evidence type="ECO:0000256" key="4">
    <source>
        <dbReference type="ARBA" id="ARBA00022741"/>
    </source>
</evidence>
<evidence type="ECO:0000313" key="11">
    <source>
        <dbReference type="Proteomes" id="UP000290189"/>
    </source>
</evidence>
<dbReference type="PROSITE" id="PS00107">
    <property type="entry name" value="PROTEIN_KINASE_ATP"/>
    <property type="match status" value="1"/>
</dbReference>
<protein>
    <recommendedName>
        <fullName evidence="9">Protein kinase domain-containing protein</fullName>
    </recommendedName>
</protein>
<keyword evidence="10" id="KW-0496">Mitochondrion</keyword>
<feature type="region of interest" description="Disordered" evidence="8">
    <location>
        <begin position="588"/>
        <end position="647"/>
    </location>
</feature>
<dbReference type="PANTHER" id="PTHR24058:SF17">
    <property type="entry name" value="HOMEODOMAIN INTERACTING PROTEIN KINASE, ISOFORM D"/>
    <property type="match status" value="1"/>
</dbReference>
<feature type="binding site" evidence="7">
    <location>
        <position position="160"/>
    </location>
    <ligand>
        <name>ATP</name>
        <dbReference type="ChEBI" id="CHEBI:30616"/>
    </ligand>
</feature>
<accession>A0A3P3YMM4</accession>
<dbReference type="SUPFAM" id="SSF56112">
    <property type="entry name" value="Protein kinase-like (PK-like)"/>
    <property type="match status" value="1"/>
</dbReference>
<dbReference type="GO" id="GO:0004713">
    <property type="term" value="F:protein tyrosine kinase activity"/>
    <property type="evidence" value="ECO:0007669"/>
    <property type="project" value="TreeGrafter"/>
</dbReference>
<dbReference type="InterPro" id="IPR050494">
    <property type="entry name" value="Ser_Thr_dual-spec_kinase"/>
</dbReference>
<gene>
    <name evidence="10" type="ORF">PLBR_LOCUS8255</name>
</gene>
<dbReference type="AlphaFoldDB" id="A0A3P3YMM4"/>
<evidence type="ECO:0000256" key="5">
    <source>
        <dbReference type="ARBA" id="ARBA00022777"/>
    </source>
</evidence>
<dbReference type="GO" id="GO:0005524">
    <property type="term" value="F:ATP binding"/>
    <property type="evidence" value="ECO:0007669"/>
    <property type="project" value="UniProtKB-UniRule"/>
</dbReference>
<geneLocation type="mitochondrion" evidence="10"/>
<dbReference type="Proteomes" id="UP000290189">
    <property type="component" value="Unassembled WGS sequence"/>
</dbReference>
<dbReference type="PANTHER" id="PTHR24058">
    <property type="entry name" value="DUAL SPECIFICITY PROTEIN KINASE"/>
    <property type="match status" value="1"/>
</dbReference>
<evidence type="ECO:0000256" key="7">
    <source>
        <dbReference type="PROSITE-ProRule" id="PRU10141"/>
    </source>
</evidence>
<evidence type="ECO:0000256" key="2">
    <source>
        <dbReference type="ARBA" id="ARBA00022527"/>
    </source>
</evidence>
<evidence type="ECO:0000256" key="3">
    <source>
        <dbReference type="ARBA" id="ARBA00022679"/>
    </source>
</evidence>
<keyword evidence="6 7" id="KW-0067">ATP-binding</keyword>
<dbReference type="Gene3D" id="1.10.510.10">
    <property type="entry name" value="Transferase(Phosphotransferase) domain 1"/>
    <property type="match status" value="1"/>
</dbReference>
<evidence type="ECO:0000256" key="8">
    <source>
        <dbReference type="SAM" id="MobiDB-lite"/>
    </source>
</evidence>
<proteinExistence type="inferred from homology"/>
<keyword evidence="5" id="KW-0418">Kinase</keyword>
<reference evidence="10 11" key="1">
    <citation type="submission" date="2018-03" db="EMBL/GenBank/DDBJ databases">
        <authorList>
            <person name="Fogelqvist J."/>
        </authorList>
    </citation>
    <scope>NUCLEOTIDE SEQUENCE [LARGE SCALE GENOMIC DNA]</scope>
</reference>
<evidence type="ECO:0000256" key="1">
    <source>
        <dbReference type="ARBA" id="ARBA00008867"/>
    </source>
</evidence>
<feature type="region of interest" description="Disordered" evidence="8">
    <location>
        <begin position="668"/>
        <end position="717"/>
    </location>
</feature>
<name>A0A3P3YMM4_PLABS</name>
<dbReference type="GO" id="GO:0004674">
    <property type="term" value="F:protein serine/threonine kinase activity"/>
    <property type="evidence" value="ECO:0007669"/>
    <property type="project" value="UniProtKB-KW"/>
</dbReference>
<dbReference type="GO" id="GO:0005737">
    <property type="term" value="C:cytoplasm"/>
    <property type="evidence" value="ECO:0007669"/>
    <property type="project" value="TreeGrafter"/>
</dbReference>
<keyword evidence="4 7" id="KW-0547">Nucleotide-binding</keyword>
<dbReference type="PROSITE" id="PS00108">
    <property type="entry name" value="PROTEIN_KINASE_ST"/>
    <property type="match status" value="1"/>
</dbReference>
<evidence type="ECO:0000259" key="9">
    <source>
        <dbReference type="PROSITE" id="PS50011"/>
    </source>
</evidence>
<sequence>MGVDVADDVISAPVVKRVNAGAAGAAPAADGVAAIGEAGTAFGAFVRRGQAPARRGWRRTTPLLRATRGLVPLYSKVYPAFRYNRSTNPRRMLTKPHVPAGNNGFDNDASDLILCVNDVLHSENEFPVRRFRVIDLVGQGTFGQVVRCEDLTTHATVAIKVIKNRPAYYNQAFMEIRILKLLNDQCDPNDDHHIVRLLDNFMFKNHLCLAFEVLSMTLYDVIKLQNHRGVAIAMIRVFVSQLLETLTLLRHHRIIHCDLKPENILLRHGNSSTIKVIDFGSACFEFQTVYSYIQSRFYRAPEILLGLPYQSAIDIWSLGCIAAELFLGLPLFPGSDEQDQVRRIVEVCGAPPPAMLRSGAHSPRYFADDMELHPAIKKATEGATRYFPGVSLEDIVRSHERPREDDDDDTTLDCFIDFLSGMLRIDPHMRWTPAQAAGHPFVTGAAYSGPYIPSRPGTHSFPMRSAPQRIVTPHAQWTHNRAEGHQHPPIYSYAGHRVGGGCVGSASGVADRRHVTDFLLASSVSKTPAYMPGRPPLQQQYPMQPHQQFPQLSAGFAQMALSAGGGMARRHSSSAVPTNYVRLSAAPGRAGIHRHNNGNPTSNSRSHNNNNNGNPTSNNRSRASSVASTTASWQPPQPSPSFHSPLISPGAASMADWDPFFNADLSGGSTPVDGSGCYISNGSKTIAPPPTRQRRSSMPSPNPGPRKPSVPYSNPWI</sequence>
<evidence type="ECO:0000313" key="10">
    <source>
        <dbReference type="EMBL" id="SPR01040.1"/>
    </source>
</evidence>
<feature type="domain" description="Protein kinase" evidence="9">
    <location>
        <begin position="131"/>
        <end position="442"/>
    </location>
</feature>
<keyword evidence="2" id="KW-0723">Serine/threonine-protein kinase</keyword>
<dbReference type="PROSITE" id="PS50011">
    <property type="entry name" value="PROTEIN_KINASE_DOM"/>
    <property type="match status" value="1"/>
</dbReference>
<keyword evidence="3" id="KW-0808">Transferase</keyword>
<dbReference type="InterPro" id="IPR017441">
    <property type="entry name" value="Protein_kinase_ATP_BS"/>
</dbReference>
<dbReference type="Gene3D" id="3.30.200.20">
    <property type="entry name" value="Phosphorylase Kinase, domain 1"/>
    <property type="match status" value="1"/>
</dbReference>
<comment type="similarity">
    <text evidence="1">Belongs to the protein kinase superfamily. CMGC Ser/Thr protein kinase family. MNB/DYRK subfamily.</text>
</comment>